<dbReference type="PANTHER" id="PTHR34535">
    <property type="entry name" value="HYDROGENASE MATURATION FACTOR HYPA"/>
    <property type="match status" value="1"/>
</dbReference>
<dbReference type="Gene3D" id="3.30.2320.80">
    <property type="match status" value="1"/>
</dbReference>
<evidence type="ECO:0000256" key="3">
    <source>
        <dbReference type="ARBA" id="ARBA00022833"/>
    </source>
</evidence>
<dbReference type="EMBL" id="JPOS01000012">
    <property type="protein sequence ID" value="KGE89109.1"/>
    <property type="molecule type" value="Genomic_DNA"/>
</dbReference>
<dbReference type="InterPro" id="IPR000688">
    <property type="entry name" value="HypA/HybF"/>
</dbReference>
<dbReference type="AlphaFoldDB" id="A0A098S969"/>
<dbReference type="GO" id="GO:0051604">
    <property type="term" value="P:protein maturation"/>
    <property type="evidence" value="ECO:0007669"/>
    <property type="project" value="InterPro"/>
</dbReference>
<comment type="caution">
    <text evidence="4">The sequence shown here is derived from an EMBL/GenBank/DDBJ whole genome shotgun (WGS) entry which is preliminary data.</text>
</comment>
<dbReference type="STRING" id="1524460.IX84_04875"/>
<dbReference type="PANTHER" id="PTHR34535:SF3">
    <property type="entry name" value="HYDROGENASE MATURATION FACTOR HYPA"/>
    <property type="match status" value="1"/>
</dbReference>
<evidence type="ECO:0000256" key="2">
    <source>
        <dbReference type="ARBA" id="ARBA00022723"/>
    </source>
</evidence>
<keyword evidence="2" id="KW-0479">Metal-binding</keyword>
<keyword evidence="3" id="KW-0862">Zinc</keyword>
<proteinExistence type="predicted"/>
<protein>
    <submittedName>
        <fullName evidence="4">Hydrogenase expression protein</fullName>
    </submittedName>
</protein>
<dbReference type="PIRSF" id="PIRSF004761">
    <property type="entry name" value="Hydrgn_mat_HypA"/>
    <property type="match status" value="1"/>
</dbReference>
<dbReference type="RefSeq" id="WP_044216936.1">
    <property type="nucleotide sequence ID" value="NZ_JBKAGJ010000001.1"/>
</dbReference>
<gene>
    <name evidence="4" type="ORF">IX84_04875</name>
</gene>
<dbReference type="OrthoDB" id="9800361at2"/>
<dbReference type="GO" id="GO:0008270">
    <property type="term" value="F:zinc ion binding"/>
    <property type="evidence" value="ECO:0007669"/>
    <property type="project" value="TreeGrafter"/>
</dbReference>
<evidence type="ECO:0000256" key="1">
    <source>
        <dbReference type="ARBA" id="ARBA00022596"/>
    </source>
</evidence>
<dbReference type="Proteomes" id="UP000029736">
    <property type="component" value="Unassembled WGS sequence"/>
</dbReference>
<keyword evidence="1" id="KW-0533">Nickel</keyword>
<name>A0A098S969_9BACT</name>
<dbReference type="GO" id="GO:0016151">
    <property type="term" value="F:nickel cation binding"/>
    <property type="evidence" value="ECO:0007669"/>
    <property type="project" value="InterPro"/>
</dbReference>
<organism evidence="4 5">
    <name type="scientific">Phaeodactylibacter xiamenensis</name>
    <dbReference type="NCBI Taxonomy" id="1524460"/>
    <lineage>
        <taxon>Bacteria</taxon>
        <taxon>Pseudomonadati</taxon>
        <taxon>Bacteroidota</taxon>
        <taxon>Saprospiria</taxon>
        <taxon>Saprospirales</taxon>
        <taxon>Haliscomenobacteraceae</taxon>
        <taxon>Phaeodactylibacter</taxon>
    </lineage>
</organism>
<sequence length="121" mass="13326">MHEISLIRTVFNTLEAEFSPEELSRLQAVDLKVGLLSNVEPILLQNAFAAVTQSEGKYETTTLNIETVPIEVYCPVCDKNSPVKDYKFACSCGRPSSDVVSGTELLIHRIHFAEPASVRSA</sequence>
<dbReference type="Pfam" id="PF01155">
    <property type="entry name" value="HypA"/>
    <property type="match status" value="1"/>
</dbReference>
<accession>A0A098S969</accession>
<evidence type="ECO:0000313" key="5">
    <source>
        <dbReference type="Proteomes" id="UP000029736"/>
    </source>
</evidence>
<evidence type="ECO:0000313" key="4">
    <source>
        <dbReference type="EMBL" id="KGE89109.1"/>
    </source>
</evidence>
<reference evidence="4 5" key="1">
    <citation type="journal article" date="2014" name="Int. J. Syst. Evol. Microbiol.">
        <title>Phaeodactylibacter xiamenensis gen. nov., sp. nov., a member of the family Saprospiraceae isolated from the marine alga Phaeodactylum tricornutum.</title>
        <authorList>
            <person name="Chen Z.Jr."/>
            <person name="Lei X."/>
            <person name="Lai Q."/>
            <person name="Li Y."/>
            <person name="Zhang B."/>
            <person name="Zhang J."/>
            <person name="Zhang H."/>
            <person name="Yang L."/>
            <person name="Zheng W."/>
            <person name="Tian Y."/>
            <person name="Yu Z."/>
            <person name="Xu H.Jr."/>
            <person name="Zheng T."/>
        </authorList>
    </citation>
    <scope>NUCLEOTIDE SEQUENCE [LARGE SCALE GENOMIC DNA]</scope>
    <source>
        <strain evidence="4 5">KD52</strain>
    </source>
</reference>
<keyword evidence="5" id="KW-1185">Reference proteome</keyword>